<evidence type="ECO:0000259" key="4">
    <source>
        <dbReference type="PROSITE" id="PS50043"/>
    </source>
</evidence>
<dbReference type="OrthoDB" id="3740988at2"/>
<keyword evidence="3" id="KW-0804">Transcription</keyword>
<dbReference type="SUPFAM" id="SSF46894">
    <property type="entry name" value="C-terminal effector domain of the bipartite response regulators"/>
    <property type="match status" value="1"/>
</dbReference>
<dbReference type="Gene3D" id="1.10.10.10">
    <property type="entry name" value="Winged helix-like DNA-binding domain superfamily/Winged helix DNA-binding domain"/>
    <property type="match status" value="1"/>
</dbReference>
<keyword evidence="6" id="KW-1185">Reference proteome</keyword>
<dbReference type="KEGG" id="noy:EXE57_05320"/>
<dbReference type="GO" id="GO:0003677">
    <property type="term" value="F:DNA binding"/>
    <property type="evidence" value="ECO:0007669"/>
    <property type="project" value="UniProtKB-KW"/>
</dbReference>
<organism evidence="5 6">
    <name type="scientific">Nocardioides euryhalodurans</name>
    <dbReference type="NCBI Taxonomy" id="2518370"/>
    <lineage>
        <taxon>Bacteria</taxon>
        <taxon>Bacillati</taxon>
        <taxon>Actinomycetota</taxon>
        <taxon>Actinomycetes</taxon>
        <taxon>Propionibacteriales</taxon>
        <taxon>Nocardioidaceae</taxon>
        <taxon>Nocardioides</taxon>
    </lineage>
</organism>
<dbReference type="AlphaFoldDB" id="A0A4P7GIS0"/>
<feature type="domain" description="HTH luxR-type" evidence="4">
    <location>
        <begin position="198"/>
        <end position="263"/>
    </location>
</feature>
<dbReference type="InterPro" id="IPR000792">
    <property type="entry name" value="Tscrpt_reg_LuxR_C"/>
</dbReference>
<name>A0A4P7GIS0_9ACTN</name>
<accession>A0A4P7GIS0</accession>
<evidence type="ECO:0000256" key="2">
    <source>
        <dbReference type="ARBA" id="ARBA00023125"/>
    </source>
</evidence>
<proteinExistence type="predicted"/>
<dbReference type="GO" id="GO:0006355">
    <property type="term" value="P:regulation of DNA-templated transcription"/>
    <property type="evidence" value="ECO:0007669"/>
    <property type="project" value="InterPro"/>
</dbReference>
<dbReference type="EMBL" id="CP038267">
    <property type="protein sequence ID" value="QBR91753.1"/>
    <property type="molecule type" value="Genomic_DNA"/>
</dbReference>
<dbReference type="SMART" id="SM00421">
    <property type="entry name" value="HTH_LUXR"/>
    <property type="match status" value="1"/>
</dbReference>
<keyword evidence="2" id="KW-0238">DNA-binding</keyword>
<evidence type="ECO:0000313" key="5">
    <source>
        <dbReference type="EMBL" id="QBR91753.1"/>
    </source>
</evidence>
<sequence length="267" mass="29647">MTRAAKSVTRTSIRCHSGPVDRHVLTRRTTDLAHGIAEGAPVVPDLLAVLDRFVGADTITFSELDIGGRAQEALVETHGAPPLSSVEEDRWRRLLPTHPYARWLTTAPPGSSRLTDVVDLSDLERSEVYEVCLQPRGHRFQAALLFPCRTVDLRLLSLWREDRDFEDRELEALEHVRRVVDAGFALRESVDVLRRWSGAAAGPSLTARQREVAALVAQGLTNEQAARRLGISPRTVRKHLGDLFEVAGVRSRAALASWWRQGGRSAT</sequence>
<dbReference type="InterPro" id="IPR036388">
    <property type="entry name" value="WH-like_DNA-bd_sf"/>
</dbReference>
<evidence type="ECO:0000256" key="1">
    <source>
        <dbReference type="ARBA" id="ARBA00023015"/>
    </source>
</evidence>
<keyword evidence="1" id="KW-0805">Transcription regulation</keyword>
<dbReference type="InterPro" id="IPR039420">
    <property type="entry name" value="WalR-like"/>
</dbReference>
<dbReference type="InterPro" id="IPR016032">
    <property type="entry name" value="Sig_transdc_resp-reg_C-effctor"/>
</dbReference>
<evidence type="ECO:0000313" key="6">
    <source>
        <dbReference type="Proteomes" id="UP000294894"/>
    </source>
</evidence>
<dbReference type="PRINTS" id="PR00038">
    <property type="entry name" value="HTHLUXR"/>
</dbReference>
<evidence type="ECO:0000256" key="3">
    <source>
        <dbReference type="ARBA" id="ARBA00023163"/>
    </source>
</evidence>
<gene>
    <name evidence="5" type="ORF">EXE57_05320</name>
</gene>
<dbReference type="Pfam" id="PF00196">
    <property type="entry name" value="GerE"/>
    <property type="match status" value="1"/>
</dbReference>
<dbReference type="CDD" id="cd06170">
    <property type="entry name" value="LuxR_C_like"/>
    <property type="match status" value="1"/>
</dbReference>
<reference evidence="5 6" key="1">
    <citation type="submission" date="2019-03" db="EMBL/GenBank/DDBJ databases">
        <title>Three New Species of Nocardioides, Nocardioides euryhalodurans sp. nov., Nocardioides seonyuensis sp. nov. and Nocardioides eburneoflavus sp. nov., Iolated from Soil.</title>
        <authorList>
            <person name="Roh S.G."/>
            <person name="Lee C."/>
            <person name="Kim M.-K."/>
            <person name="Kim S.B."/>
        </authorList>
    </citation>
    <scope>NUCLEOTIDE SEQUENCE [LARGE SCALE GENOMIC DNA]</scope>
    <source>
        <strain evidence="5 6">MMS17-SY117</strain>
    </source>
</reference>
<dbReference type="PANTHER" id="PTHR43214">
    <property type="entry name" value="TWO-COMPONENT RESPONSE REGULATOR"/>
    <property type="match status" value="1"/>
</dbReference>
<dbReference type="PROSITE" id="PS50043">
    <property type="entry name" value="HTH_LUXR_2"/>
    <property type="match status" value="1"/>
</dbReference>
<dbReference type="Proteomes" id="UP000294894">
    <property type="component" value="Chromosome"/>
</dbReference>
<dbReference type="PANTHER" id="PTHR43214:SF24">
    <property type="entry name" value="TRANSCRIPTIONAL REGULATORY PROTEIN NARL-RELATED"/>
    <property type="match status" value="1"/>
</dbReference>
<protein>
    <submittedName>
        <fullName evidence="5">LuxR family transcriptional regulator</fullName>
    </submittedName>
</protein>